<name>A0A5N3PIR3_9HYPH</name>
<sequence length="755" mass="79358">MARAVALPRRWQPAIEFGLADWQGWLSRGASREIDQRRLFPWLAVCFGAGILLFFQAEGRPALWAPLSGLALFAGFAAAFRSRPAALAVCVGAAMVFAGFAAGALRSRAVEAPVLSRIVIAPMSGFIEAVEDRPAGKRLLLRLVDLKGTSEVDRPRRVRVTLRKGEGLVAGQFISAQARLLPPPQPAWPGGYDFGRDAYYRGVGAVGSILGPVKTLDPPAPPPWRLRLAAAVDEARNILTQRIAAAIEGPAGGVGAALVTGKRGLIPEATNDVLRAAGIYHIVSISGLHMVLAAGTFFWLARALLSLVPTLALMWPVKKMAAVTAMAGATGYCVFSGADVATIRSLIMTLVMFGAVLVDRPALSVRNLAIAAIVVLAREPEALLGPSFQMSFGAVAALAAFVPLLQWGRFEGRSNGRLETALRWLGRHAVGLVTTTLVASIATAPFAAYHFQTLNPYGLVGNALALPLVSLVVMPSAVLGVLTYPFGLDRPVWQMMGAAVSQVLDVSGWVGGFGGSSVVIPALGLGALALFSLALLVAAIFASALRWLAVVPALAGLALAAAPARPDIYVDRDGQGAAIRNAAGRLTFVGKTSAFVAEQWLRADGDGRDAADVNSAAASAKDGARCDPEGCVVESVDRRNIAFVQKASAFEEDCRRAEIIITRLKAPTLPCAALLVLDREALAVRGATTIRLGADSIEIRSVRKGDETVARTTAATRPPVPAARPARAVPEQDIPEDDRPEPDPSHDDFSSDGPG</sequence>
<proteinExistence type="predicted"/>
<evidence type="ECO:0000256" key="6">
    <source>
        <dbReference type="SAM" id="MobiDB-lite"/>
    </source>
</evidence>
<dbReference type="PANTHER" id="PTHR30619">
    <property type="entry name" value="DNA INTERNALIZATION/COMPETENCE PROTEIN COMEC/REC2"/>
    <property type="match status" value="1"/>
</dbReference>
<gene>
    <name evidence="10" type="ORF">FEZ63_01560</name>
</gene>
<feature type="transmembrane region" description="Helical" evidence="7">
    <location>
        <begin position="63"/>
        <end position="80"/>
    </location>
</feature>
<feature type="transmembrane region" description="Helical" evidence="7">
    <location>
        <begin position="320"/>
        <end position="338"/>
    </location>
</feature>
<evidence type="ECO:0000256" key="2">
    <source>
        <dbReference type="ARBA" id="ARBA00022475"/>
    </source>
</evidence>
<dbReference type="InterPro" id="IPR025405">
    <property type="entry name" value="DUF4131"/>
</dbReference>
<dbReference type="Pfam" id="PF03772">
    <property type="entry name" value="Competence"/>
    <property type="match status" value="1"/>
</dbReference>
<keyword evidence="2" id="KW-1003">Cell membrane</keyword>
<feature type="transmembrane region" description="Helical" evidence="7">
    <location>
        <begin position="279"/>
        <end position="300"/>
    </location>
</feature>
<evidence type="ECO:0000256" key="7">
    <source>
        <dbReference type="SAM" id="Phobius"/>
    </source>
</evidence>
<feature type="compositionally biased region" description="Low complexity" evidence="6">
    <location>
        <begin position="710"/>
        <end position="732"/>
    </location>
</feature>
<feature type="transmembrane region" description="Helical" evidence="7">
    <location>
        <begin position="518"/>
        <end position="541"/>
    </location>
</feature>
<accession>A0A5N3PIR3</accession>
<comment type="caution">
    <text evidence="10">The sequence shown here is derived from an EMBL/GenBank/DDBJ whole genome shotgun (WGS) entry which is preliminary data.</text>
</comment>
<dbReference type="PANTHER" id="PTHR30619:SF1">
    <property type="entry name" value="RECOMBINATION PROTEIN 2"/>
    <property type="match status" value="1"/>
</dbReference>
<feature type="transmembrane region" description="Helical" evidence="7">
    <location>
        <begin position="388"/>
        <end position="408"/>
    </location>
</feature>
<feature type="domain" description="DUF4131" evidence="9">
    <location>
        <begin position="63"/>
        <end position="212"/>
    </location>
</feature>
<comment type="subcellular location">
    <subcellularLocation>
        <location evidence="1">Cell membrane</location>
        <topology evidence="1">Multi-pass membrane protein</topology>
    </subcellularLocation>
</comment>
<dbReference type="NCBIfam" id="TIGR00360">
    <property type="entry name" value="ComEC_N-term"/>
    <property type="match status" value="1"/>
</dbReference>
<dbReference type="EMBL" id="VCMV01000002">
    <property type="protein sequence ID" value="KAB0269629.1"/>
    <property type="molecule type" value="Genomic_DNA"/>
</dbReference>
<feature type="domain" description="ComEC/Rec2-related protein" evidence="8">
    <location>
        <begin position="258"/>
        <end position="541"/>
    </location>
</feature>
<keyword evidence="4 7" id="KW-1133">Transmembrane helix</keyword>
<evidence type="ECO:0000313" key="10">
    <source>
        <dbReference type="EMBL" id="KAB0269629.1"/>
    </source>
</evidence>
<feature type="transmembrane region" description="Helical" evidence="7">
    <location>
        <begin position="463"/>
        <end position="486"/>
    </location>
</feature>
<feature type="transmembrane region" description="Helical" evidence="7">
    <location>
        <begin position="547"/>
        <end position="564"/>
    </location>
</feature>
<evidence type="ECO:0000313" key="11">
    <source>
        <dbReference type="Proteomes" id="UP000325684"/>
    </source>
</evidence>
<dbReference type="AlphaFoldDB" id="A0A5N3PIR3"/>
<evidence type="ECO:0000259" key="9">
    <source>
        <dbReference type="Pfam" id="PF13567"/>
    </source>
</evidence>
<dbReference type="InterPro" id="IPR052159">
    <property type="entry name" value="Competence_DNA_uptake"/>
</dbReference>
<dbReference type="GO" id="GO:0005886">
    <property type="term" value="C:plasma membrane"/>
    <property type="evidence" value="ECO:0007669"/>
    <property type="project" value="UniProtKB-SubCell"/>
</dbReference>
<keyword evidence="3 7" id="KW-0812">Transmembrane</keyword>
<evidence type="ECO:0000256" key="5">
    <source>
        <dbReference type="ARBA" id="ARBA00023136"/>
    </source>
</evidence>
<dbReference type="InterPro" id="IPR004477">
    <property type="entry name" value="ComEC_N"/>
</dbReference>
<evidence type="ECO:0000256" key="3">
    <source>
        <dbReference type="ARBA" id="ARBA00022692"/>
    </source>
</evidence>
<protein>
    <submittedName>
        <fullName evidence="10">ComEC family competence protein</fullName>
    </submittedName>
</protein>
<evidence type="ECO:0000256" key="1">
    <source>
        <dbReference type="ARBA" id="ARBA00004651"/>
    </source>
</evidence>
<feature type="transmembrane region" description="Helical" evidence="7">
    <location>
        <begin position="87"/>
        <end position="106"/>
    </location>
</feature>
<evidence type="ECO:0000259" key="8">
    <source>
        <dbReference type="Pfam" id="PF03772"/>
    </source>
</evidence>
<reference evidence="10 11" key="1">
    <citation type="journal article" date="2019" name="Microorganisms">
        <title>Genome Insights into the Novel Species Microvirga brassicacearum, a Rapeseed Endophyte with Biotechnological Potential.</title>
        <authorList>
            <person name="Jimenez-Gomez A."/>
            <person name="Saati-Santamaria Z."/>
            <person name="Igual J.M."/>
            <person name="Rivas R."/>
            <person name="Mateos P.F."/>
            <person name="Garcia-Fraile P."/>
        </authorList>
    </citation>
    <scope>NUCLEOTIDE SEQUENCE [LARGE SCALE GENOMIC DNA]</scope>
    <source>
        <strain evidence="10 11">CDVBN77</strain>
    </source>
</reference>
<dbReference type="OrthoDB" id="9790149at2"/>
<keyword evidence="5 7" id="KW-0472">Membrane</keyword>
<evidence type="ECO:0000256" key="4">
    <source>
        <dbReference type="ARBA" id="ARBA00022989"/>
    </source>
</evidence>
<organism evidence="10 11">
    <name type="scientific">Microvirga brassicacearum</name>
    <dbReference type="NCBI Taxonomy" id="2580413"/>
    <lineage>
        <taxon>Bacteria</taxon>
        <taxon>Pseudomonadati</taxon>
        <taxon>Pseudomonadota</taxon>
        <taxon>Alphaproteobacteria</taxon>
        <taxon>Hyphomicrobiales</taxon>
        <taxon>Methylobacteriaceae</taxon>
        <taxon>Microvirga</taxon>
    </lineage>
</organism>
<keyword evidence="11" id="KW-1185">Reference proteome</keyword>
<feature type="region of interest" description="Disordered" evidence="6">
    <location>
        <begin position="706"/>
        <end position="755"/>
    </location>
</feature>
<dbReference type="Proteomes" id="UP000325684">
    <property type="component" value="Unassembled WGS sequence"/>
</dbReference>
<feature type="transmembrane region" description="Helical" evidence="7">
    <location>
        <begin position="39"/>
        <end position="57"/>
    </location>
</feature>
<dbReference type="Pfam" id="PF13567">
    <property type="entry name" value="DUF4131"/>
    <property type="match status" value="1"/>
</dbReference>
<feature type="transmembrane region" description="Helical" evidence="7">
    <location>
        <begin position="429"/>
        <end position="451"/>
    </location>
</feature>